<dbReference type="PANTHER" id="PTHR33210:SF18">
    <property type="entry name" value="PROTODERMAL FACTOR 1"/>
    <property type="match status" value="1"/>
</dbReference>
<reference evidence="2 3" key="1">
    <citation type="submission" date="2018-09" db="EMBL/GenBank/DDBJ databases">
        <title>A high-quality reference genome of wild soybean provides a powerful tool to mine soybean genomes.</title>
        <authorList>
            <person name="Xie M."/>
            <person name="Chung C.Y.L."/>
            <person name="Li M.-W."/>
            <person name="Wong F.-L."/>
            <person name="Chan T.-F."/>
            <person name="Lam H.-M."/>
        </authorList>
    </citation>
    <scope>NUCLEOTIDE SEQUENCE [LARGE SCALE GENOMIC DNA]</scope>
    <source>
        <strain evidence="3">cv. W05</strain>
        <tissue evidence="2">Hypocotyl of etiolated seedlings</tissue>
    </source>
</reference>
<dbReference type="EMBL" id="QZWG01000002">
    <property type="protein sequence ID" value="RZC27117.1"/>
    <property type="molecule type" value="Genomic_DNA"/>
</dbReference>
<evidence type="ECO:0000256" key="1">
    <source>
        <dbReference type="SAM" id="SignalP"/>
    </source>
</evidence>
<proteinExistence type="predicted"/>
<sequence>MERKMHNPTSSTVLTILLLGVLSQNLVVPVTCTPTSSPTPFTGTSYYWSSNPGRIKEVLGWVGTIGSAFGVGSSNNKIPSNVSLVHALSNTTSDGLGALCREGTASFLNSLVNNKFPYTTPQVRDTFVGSLVSDIAAAAQANLFKMANEGRINP</sequence>
<comment type="caution">
    <text evidence="2">The sequence shown here is derived from an EMBL/GenBank/DDBJ whole genome shotgun (WGS) entry which is preliminary data.</text>
</comment>
<accession>A0A445LVB3</accession>
<organism evidence="2 3">
    <name type="scientific">Glycine soja</name>
    <name type="common">Wild soybean</name>
    <dbReference type="NCBI Taxonomy" id="3848"/>
    <lineage>
        <taxon>Eukaryota</taxon>
        <taxon>Viridiplantae</taxon>
        <taxon>Streptophyta</taxon>
        <taxon>Embryophyta</taxon>
        <taxon>Tracheophyta</taxon>
        <taxon>Spermatophyta</taxon>
        <taxon>Magnoliopsida</taxon>
        <taxon>eudicotyledons</taxon>
        <taxon>Gunneridae</taxon>
        <taxon>Pentapetalae</taxon>
        <taxon>rosids</taxon>
        <taxon>fabids</taxon>
        <taxon>Fabales</taxon>
        <taxon>Fabaceae</taxon>
        <taxon>Papilionoideae</taxon>
        <taxon>50 kb inversion clade</taxon>
        <taxon>NPAAA clade</taxon>
        <taxon>indigoferoid/millettioid clade</taxon>
        <taxon>Phaseoleae</taxon>
        <taxon>Glycine</taxon>
        <taxon>Glycine subgen. Soja</taxon>
    </lineage>
</organism>
<name>A0A445LVB3_GLYSO</name>
<evidence type="ECO:0000313" key="2">
    <source>
        <dbReference type="EMBL" id="RZC27117.1"/>
    </source>
</evidence>
<evidence type="ECO:0000313" key="3">
    <source>
        <dbReference type="Proteomes" id="UP000289340"/>
    </source>
</evidence>
<keyword evidence="1" id="KW-0732">Signal</keyword>
<gene>
    <name evidence="2" type="ORF">D0Y65_005318</name>
</gene>
<dbReference type="InterPro" id="IPR039923">
    <property type="entry name" value="Protodermal_1"/>
</dbReference>
<dbReference type="PANTHER" id="PTHR33210">
    <property type="entry name" value="PROTODERMAL FACTOR 1"/>
    <property type="match status" value="1"/>
</dbReference>
<feature type="signal peptide" evidence="1">
    <location>
        <begin position="1"/>
        <end position="23"/>
    </location>
</feature>
<feature type="chain" id="PRO_5019239752" evidence="1">
    <location>
        <begin position="24"/>
        <end position="154"/>
    </location>
</feature>
<protein>
    <submittedName>
        <fullName evidence="2">Protodermal factor 1</fullName>
    </submittedName>
</protein>
<dbReference type="Gramene" id="XM_028329486.1">
    <property type="protein sequence ID" value="XP_028185287.1"/>
    <property type="gene ID" value="LOC114372088"/>
</dbReference>
<dbReference type="Proteomes" id="UP000289340">
    <property type="component" value="Chromosome 2"/>
</dbReference>
<dbReference type="AlphaFoldDB" id="A0A445LVB3"/>
<keyword evidence="3" id="KW-1185">Reference proteome</keyword>